<protein>
    <submittedName>
        <fullName evidence="4">Helix-turn-helix domain-containing protein</fullName>
    </submittedName>
</protein>
<dbReference type="InterPro" id="IPR009057">
    <property type="entry name" value="Homeodomain-like_sf"/>
</dbReference>
<keyword evidence="1" id="KW-0805">Transcription regulation</keyword>
<evidence type="ECO:0000313" key="5">
    <source>
        <dbReference type="Proteomes" id="UP000319255"/>
    </source>
</evidence>
<proteinExistence type="predicted"/>
<reference evidence="4 5" key="1">
    <citation type="submission" date="2019-06" db="EMBL/GenBank/DDBJ databases">
        <title>A novel bacterium of genus Amaricoccus, isolated from marine sediment.</title>
        <authorList>
            <person name="Huang H."/>
            <person name="Mo K."/>
            <person name="Hu Y."/>
        </authorList>
    </citation>
    <scope>NUCLEOTIDE SEQUENCE [LARGE SCALE GENOMIC DNA]</scope>
    <source>
        <strain evidence="4 5">HB172011</strain>
    </source>
</reference>
<organism evidence="4 5">
    <name type="scientific">Amaricoccus solimangrovi</name>
    <dbReference type="NCBI Taxonomy" id="2589815"/>
    <lineage>
        <taxon>Bacteria</taxon>
        <taxon>Pseudomonadati</taxon>
        <taxon>Pseudomonadota</taxon>
        <taxon>Alphaproteobacteria</taxon>
        <taxon>Rhodobacterales</taxon>
        <taxon>Paracoccaceae</taxon>
        <taxon>Amaricoccus</taxon>
    </lineage>
</organism>
<keyword evidence="2" id="KW-0804">Transcription</keyword>
<dbReference type="Proteomes" id="UP000319255">
    <property type="component" value="Unassembled WGS sequence"/>
</dbReference>
<sequence>MGRTVAIVIHPGFQLLDAAGPMAAFELAARFAPGSYALRMVAPAAGRAGGVVASSAGADMVARPLPGAPPDTVIVAGGEIVRVPAAAGEIVDWLRRTRARRIASVCSGAFLLAAAGLLDGRRATTHWDSAEDLARRHPEVRVEPDRIFVRDGDTWTSAGITAGIDLALALVEDDLGAALARRVARQLVLHQRRAGGQTQFSALLDIGGATGRFGPLIDWIRAHLGERLTVERLAAEAAMSPRNFARAFGAETGSTPAKAVERLRLEAARTAVETSLRPLEEIARVHGFTDAGHMRRAFLRALGQPPLALRRAARG</sequence>
<dbReference type="GO" id="GO:0043565">
    <property type="term" value="F:sequence-specific DNA binding"/>
    <property type="evidence" value="ECO:0007669"/>
    <property type="project" value="InterPro"/>
</dbReference>
<accession>A0A501WQV5</accession>
<dbReference type="CDD" id="cd03137">
    <property type="entry name" value="GATase1_AraC_1"/>
    <property type="match status" value="1"/>
</dbReference>
<dbReference type="PANTHER" id="PTHR43130">
    <property type="entry name" value="ARAC-FAMILY TRANSCRIPTIONAL REGULATOR"/>
    <property type="match status" value="1"/>
</dbReference>
<dbReference type="Pfam" id="PF01965">
    <property type="entry name" value="DJ-1_PfpI"/>
    <property type="match status" value="1"/>
</dbReference>
<dbReference type="AlphaFoldDB" id="A0A501WQV5"/>
<dbReference type="PANTHER" id="PTHR43130:SF3">
    <property type="entry name" value="HTH-TYPE TRANSCRIPTIONAL REGULATOR RV1931C"/>
    <property type="match status" value="1"/>
</dbReference>
<dbReference type="SUPFAM" id="SSF52317">
    <property type="entry name" value="Class I glutamine amidotransferase-like"/>
    <property type="match status" value="1"/>
</dbReference>
<dbReference type="PROSITE" id="PS01124">
    <property type="entry name" value="HTH_ARAC_FAMILY_2"/>
    <property type="match status" value="1"/>
</dbReference>
<evidence type="ECO:0000313" key="4">
    <source>
        <dbReference type="EMBL" id="TPE48166.1"/>
    </source>
</evidence>
<dbReference type="SMART" id="SM00342">
    <property type="entry name" value="HTH_ARAC"/>
    <property type="match status" value="1"/>
</dbReference>
<comment type="caution">
    <text evidence="4">The sequence shown here is derived from an EMBL/GenBank/DDBJ whole genome shotgun (WGS) entry which is preliminary data.</text>
</comment>
<evidence type="ECO:0000256" key="1">
    <source>
        <dbReference type="ARBA" id="ARBA00023015"/>
    </source>
</evidence>
<gene>
    <name evidence="4" type="ORF">FJM51_18355</name>
</gene>
<evidence type="ECO:0000259" key="3">
    <source>
        <dbReference type="PROSITE" id="PS01124"/>
    </source>
</evidence>
<dbReference type="EMBL" id="VFRP01000024">
    <property type="protein sequence ID" value="TPE48166.1"/>
    <property type="molecule type" value="Genomic_DNA"/>
</dbReference>
<dbReference type="OrthoDB" id="186587at2"/>
<dbReference type="Gene3D" id="1.10.10.60">
    <property type="entry name" value="Homeodomain-like"/>
    <property type="match status" value="1"/>
</dbReference>
<dbReference type="InterPro" id="IPR002818">
    <property type="entry name" value="DJ-1/PfpI"/>
</dbReference>
<dbReference type="InterPro" id="IPR029062">
    <property type="entry name" value="Class_I_gatase-like"/>
</dbReference>
<dbReference type="GO" id="GO:0003700">
    <property type="term" value="F:DNA-binding transcription factor activity"/>
    <property type="evidence" value="ECO:0007669"/>
    <property type="project" value="InterPro"/>
</dbReference>
<dbReference type="Gene3D" id="3.40.50.880">
    <property type="match status" value="1"/>
</dbReference>
<name>A0A501WQV5_9RHOB</name>
<dbReference type="SUPFAM" id="SSF46689">
    <property type="entry name" value="Homeodomain-like"/>
    <property type="match status" value="2"/>
</dbReference>
<keyword evidence="5" id="KW-1185">Reference proteome</keyword>
<dbReference type="InterPro" id="IPR018060">
    <property type="entry name" value="HTH_AraC"/>
</dbReference>
<dbReference type="Pfam" id="PF12833">
    <property type="entry name" value="HTH_18"/>
    <property type="match status" value="1"/>
</dbReference>
<feature type="domain" description="HTH araC/xylS-type" evidence="3">
    <location>
        <begin position="214"/>
        <end position="312"/>
    </location>
</feature>
<dbReference type="RefSeq" id="WP_140455590.1">
    <property type="nucleotide sequence ID" value="NZ_VFRP01000024.1"/>
</dbReference>
<dbReference type="InterPro" id="IPR052158">
    <property type="entry name" value="INH-QAR"/>
</dbReference>
<evidence type="ECO:0000256" key="2">
    <source>
        <dbReference type="ARBA" id="ARBA00023163"/>
    </source>
</evidence>